<dbReference type="PANTHER" id="PTHR43390:SF1">
    <property type="entry name" value="CHLOROPLAST PROCESSING PEPTIDASE"/>
    <property type="match status" value="1"/>
</dbReference>
<proteinExistence type="inferred from homology"/>
<evidence type="ECO:0000256" key="2">
    <source>
        <dbReference type="ARBA" id="ARBA00004401"/>
    </source>
</evidence>
<dbReference type="AlphaFoldDB" id="A0A975SY95"/>
<dbReference type="EMBL" id="CP077062">
    <property type="protein sequence ID" value="QWZ07635.1"/>
    <property type="molecule type" value="Genomic_DNA"/>
</dbReference>
<comment type="subcellular location">
    <subcellularLocation>
        <location evidence="2">Cell membrane</location>
        <topology evidence="2">Single-pass type II membrane protein</topology>
    </subcellularLocation>
    <subcellularLocation>
        <location evidence="7">Membrane</location>
        <topology evidence="7">Single-pass type II membrane protein</topology>
    </subcellularLocation>
</comment>
<dbReference type="InterPro" id="IPR019533">
    <property type="entry name" value="Peptidase_S26"/>
</dbReference>
<dbReference type="EC" id="3.4.21.89" evidence="4 7"/>
<keyword evidence="7" id="KW-1133">Transmembrane helix</keyword>
<dbReference type="PANTHER" id="PTHR43390">
    <property type="entry name" value="SIGNAL PEPTIDASE I"/>
    <property type="match status" value="1"/>
</dbReference>
<dbReference type="GO" id="GO:0004252">
    <property type="term" value="F:serine-type endopeptidase activity"/>
    <property type="evidence" value="ECO:0007669"/>
    <property type="project" value="InterPro"/>
</dbReference>
<name>A0A975SY95_9ACTN</name>
<dbReference type="NCBIfam" id="TIGR02227">
    <property type="entry name" value="sigpep_I_bact"/>
    <property type="match status" value="1"/>
</dbReference>
<keyword evidence="10" id="KW-1185">Reference proteome</keyword>
<dbReference type="PROSITE" id="PS00761">
    <property type="entry name" value="SPASE_I_3"/>
    <property type="match status" value="1"/>
</dbReference>
<dbReference type="GO" id="GO:0006465">
    <property type="term" value="P:signal peptide processing"/>
    <property type="evidence" value="ECO:0007669"/>
    <property type="project" value="InterPro"/>
</dbReference>
<accession>A0A975SY95</accession>
<feature type="domain" description="Peptidase S26" evidence="8">
    <location>
        <begin position="21"/>
        <end position="210"/>
    </location>
</feature>
<feature type="active site" evidence="6">
    <location>
        <position position="51"/>
    </location>
</feature>
<gene>
    <name evidence="9" type="primary">lepB</name>
    <name evidence="9" type="ORF">KRR39_19805</name>
</gene>
<dbReference type="RefSeq" id="WP_216939146.1">
    <property type="nucleotide sequence ID" value="NZ_CP077062.1"/>
</dbReference>
<evidence type="ECO:0000313" key="9">
    <source>
        <dbReference type="EMBL" id="QWZ07635.1"/>
    </source>
</evidence>
<organism evidence="9 10">
    <name type="scientific">Nocardioides panacis</name>
    <dbReference type="NCBI Taxonomy" id="2849501"/>
    <lineage>
        <taxon>Bacteria</taxon>
        <taxon>Bacillati</taxon>
        <taxon>Actinomycetota</taxon>
        <taxon>Actinomycetes</taxon>
        <taxon>Propionibacteriales</taxon>
        <taxon>Nocardioidaceae</taxon>
        <taxon>Nocardioides</taxon>
    </lineage>
</organism>
<keyword evidence="7" id="KW-0812">Transmembrane</keyword>
<dbReference type="Pfam" id="PF10502">
    <property type="entry name" value="Peptidase_S26"/>
    <property type="match status" value="1"/>
</dbReference>
<dbReference type="KEGG" id="nps:KRR39_19805"/>
<comment type="similarity">
    <text evidence="3 7">Belongs to the peptidase S26 family.</text>
</comment>
<evidence type="ECO:0000256" key="3">
    <source>
        <dbReference type="ARBA" id="ARBA00009370"/>
    </source>
</evidence>
<comment type="catalytic activity">
    <reaction evidence="1 7">
        <text>Cleavage of hydrophobic, N-terminal signal or leader sequences from secreted and periplasmic proteins.</text>
        <dbReference type="EC" id="3.4.21.89"/>
    </reaction>
</comment>
<dbReference type="Proteomes" id="UP000683575">
    <property type="component" value="Chromosome"/>
</dbReference>
<evidence type="ECO:0000256" key="1">
    <source>
        <dbReference type="ARBA" id="ARBA00000677"/>
    </source>
</evidence>
<keyword evidence="7" id="KW-0645">Protease</keyword>
<evidence type="ECO:0000256" key="6">
    <source>
        <dbReference type="PIRSR" id="PIRSR600223-1"/>
    </source>
</evidence>
<dbReference type="CDD" id="cd06530">
    <property type="entry name" value="S26_SPase_I"/>
    <property type="match status" value="1"/>
</dbReference>
<sequence>MTTTDGDAAVTKKRRTLPVWLETVILLVLALLVSAIVKTFFVQMFFVPSGSMRPLFVEDDRILVQKISYWHGDVHRGDVVVFDDPGGQWLGTEGVPALSPLQKVLSEVGLYPTGGHLVKRVIGVGGDRVKCCDPQGRVTVNEIPLDEKSYIMRGAHPSDRTFDVTVPPGRLWVMGDNRANSEDSRFHQDLPGGGSVPANDVVGKVYAIVWPFDRAHRLKEPATFENPKLRATDR</sequence>
<evidence type="ECO:0000313" key="10">
    <source>
        <dbReference type="Proteomes" id="UP000683575"/>
    </source>
</evidence>
<dbReference type="GO" id="GO:0009003">
    <property type="term" value="F:signal peptidase activity"/>
    <property type="evidence" value="ECO:0007669"/>
    <property type="project" value="UniProtKB-EC"/>
</dbReference>
<feature type="active site" evidence="6">
    <location>
        <position position="119"/>
    </location>
</feature>
<protein>
    <recommendedName>
        <fullName evidence="4 7">Signal peptidase I</fullName>
        <ecNumber evidence="4 7">3.4.21.89</ecNumber>
    </recommendedName>
</protein>
<dbReference type="InterPro" id="IPR019758">
    <property type="entry name" value="Pept_S26A_signal_pept_1_CS"/>
</dbReference>
<evidence type="ECO:0000256" key="5">
    <source>
        <dbReference type="ARBA" id="ARBA00022801"/>
    </source>
</evidence>
<evidence type="ECO:0000256" key="4">
    <source>
        <dbReference type="ARBA" id="ARBA00013208"/>
    </source>
</evidence>
<dbReference type="InterPro" id="IPR000223">
    <property type="entry name" value="Pept_S26A_signal_pept_1"/>
</dbReference>
<keyword evidence="5 7" id="KW-0378">Hydrolase</keyword>
<evidence type="ECO:0000259" key="8">
    <source>
        <dbReference type="Pfam" id="PF10502"/>
    </source>
</evidence>
<feature type="transmembrane region" description="Helical" evidence="7">
    <location>
        <begin position="24"/>
        <end position="47"/>
    </location>
</feature>
<reference evidence="9" key="1">
    <citation type="submission" date="2021-06" db="EMBL/GenBank/DDBJ databases">
        <title>Complete genome sequence of Nocardioides sp. G188.</title>
        <authorList>
            <person name="Im W.-T."/>
        </authorList>
    </citation>
    <scope>NUCLEOTIDE SEQUENCE</scope>
    <source>
        <strain evidence="9">G188</strain>
    </source>
</reference>
<evidence type="ECO:0000256" key="7">
    <source>
        <dbReference type="RuleBase" id="RU362042"/>
    </source>
</evidence>
<dbReference type="GO" id="GO:0005886">
    <property type="term" value="C:plasma membrane"/>
    <property type="evidence" value="ECO:0007669"/>
    <property type="project" value="UniProtKB-SubCell"/>
</dbReference>
<keyword evidence="7" id="KW-0472">Membrane</keyword>